<reference evidence="4 5" key="1">
    <citation type="submission" date="2016-08" db="EMBL/GenBank/DDBJ databases">
        <authorList>
            <person name="Seilhamer J.J."/>
        </authorList>
    </citation>
    <scope>NUCLEOTIDE SEQUENCE [LARGE SCALE GENOMIC DNA]</scope>
    <source>
        <strain evidence="4">ING2-E5A</strain>
    </source>
</reference>
<accession>A0A1G4G5D9</accession>
<dbReference type="KEGG" id="pmuc:ING2E5A_0884"/>
<dbReference type="Proteomes" id="UP000178485">
    <property type="component" value="Chromosome i"/>
</dbReference>
<protein>
    <recommendedName>
        <fullName evidence="6">Non-reducing end beta-L-arabinofuranosidase</fullName>
    </recommendedName>
</protein>
<dbReference type="PANTHER" id="PTHR43465:SF2">
    <property type="entry name" value="DUF1680 DOMAIN PROTEIN (AFU_ORTHOLOGUE AFUA_1G08910)"/>
    <property type="match status" value="1"/>
</dbReference>
<dbReference type="InterPro" id="IPR012878">
    <property type="entry name" value="Beta-AFase-like_GH127_cat"/>
</dbReference>
<dbReference type="Pfam" id="PF20736">
    <property type="entry name" value="Glyco_hydro127M"/>
    <property type="match status" value="1"/>
</dbReference>
<dbReference type="InterPro" id="IPR049046">
    <property type="entry name" value="Beta-AFase-like_GH127_middle"/>
</dbReference>
<keyword evidence="1" id="KW-0732">Signal</keyword>
<dbReference type="GO" id="GO:0005975">
    <property type="term" value="P:carbohydrate metabolic process"/>
    <property type="evidence" value="ECO:0007669"/>
    <property type="project" value="InterPro"/>
</dbReference>
<evidence type="ECO:0000259" key="2">
    <source>
        <dbReference type="Pfam" id="PF07944"/>
    </source>
</evidence>
<evidence type="ECO:0000256" key="1">
    <source>
        <dbReference type="SAM" id="SignalP"/>
    </source>
</evidence>
<sequence>MQRRYILLCLSFGLFLTLSAQVKDRQYPLPPHSIQLSGYLENDIQNSINHWNKGVLPYGAFVDLFRNGRTQFAVGEMWGKAVRSGSMFYRYTQDPELKRILDETVRDLLSTQHPNGSISCSPVEKQPEGPTGDLWERKYVMLGLMDYYDWVNRDPAILESLVRQADCILDQVGNGPKAAINQMGWSSEKIESSTILEPIMRLYQMTGFKRYLDFANYIIETGGARNFNLFENAYNNVEPYKMAGNYPKAYEMTSLFEGVVKYYRATGKPEVKQMLDNYYNNISTREITIIGNGGADQPYHPKVMGEAWDNTALEQTNPDIKRMMETCVGVTWMKFCSQMMRLTGESSPVDQIEKYIYNGLLGAMKPTGDGFSYVNLLNGKKVNDSGWGRHFDHLHVTCCNLSGPIGLSYIPYIAVTNSDQGPVVNLYNAAEVTTTTPSGQALKITIDTDYPQSGKIVIGVKSHKPERYAIQLRIPEWSKKNVVKVNGKKHDVTPGRYAVIDREWKSNDRIEIGFEMVCRIIEAPRGSNRKGDNFEAATWGPIVLARDENIDPDYNQQIKVKADRRGIVKVAKTTPTRDDARMEFIVPTTTGTIRMVDYASVNGWEGSHVCTWLPLPEK</sequence>
<dbReference type="RefSeq" id="WP_083373183.1">
    <property type="nucleotide sequence ID" value="NZ_LT608328.1"/>
</dbReference>
<feature type="domain" description="Non-reducing end beta-L-arabinofuranosidase-like GH127 middle" evidence="3">
    <location>
        <begin position="424"/>
        <end position="516"/>
    </location>
</feature>
<dbReference type="Pfam" id="PF07944">
    <property type="entry name" value="Beta-AFase-like_GH127_cat"/>
    <property type="match status" value="1"/>
</dbReference>
<feature type="signal peptide" evidence="1">
    <location>
        <begin position="1"/>
        <end position="20"/>
    </location>
</feature>
<dbReference type="SUPFAM" id="SSF48208">
    <property type="entry name" value="Six-hairpin glycosidases"/>
    <property type="match status" value="1"/>
</dbReference>
<dbReference type="PANTHER" id="PTHR43465">
    <property type="entry name" value="DUF1680 DOMAIN PROTEIN (AFU_ORTHOLOGUE AFUA_1G08910)"/>
    <property type="match status" value="1"/>
</dbReference>
<feature type="chain" id="PRO_5009603822" description="Non-reducing end beta-L-arabinofuranosidase" evidence="1">
    <location>
        <begin position="21"/>
        <end position="618"/>
    </location>
</feature>
<gene>
    <name evidence="4" type="ORF">ING2E5A_0884</name>
</gene>
<dbReference type="STRING" id="1642646.ING2E5A_0884"/>
<dbReference type="EMBL" id="LT608328">
    <property type="protein sequence ID" value="SCM56448.1"/>
    <property type="molecule type" value="Genomic_DNA"/>
</dbReference>
<proteinExistence type="predicted"/>
<dbReference type="InterPro" id="IPR049174">
    <property type="entry name" value="Beta-AFase-like"/>
</dbReference>
<dbReference type="AlphaFoldDB" id="A0A1G4G5D9"/>
<evidence type="ECO:0000313" key="5">
    <source>
        <dbReference type="Proteomes" id="UP000178485"/>
    </source>
</evidence>
<evidence type="ECO:0008006" key="6">
    <source>
        <dbReference type="Google" id="ProtNLM"/>
    </source>
</evidence>
<name>A0A1G4G5D9_9BACT</name>
<feature type="domain" description="Non-reducing end beta-L-arabinofuranosidase-like GH127 catalytic" evidence="2">
    <location>
        <begin position="71"/>
        <end position="401"/>
    </location>
</feature>
<organism evidence="4 5">
    <name type="scientific">Petrimonas mucosa</name>
    <dbReference type="NCBI Taxonomy" id="1642646"/>
    <lineage>
        <taxon>Bacteria</taxon>
        <taxon>Pseudomonadati</taxon>
        <taxon>Bacteroidota</taxon>
        <taxon>Bacteroidia</taxon>
        <taxon>Bacteroidales</taxon>
        <taxon>Dysgonomonadaceae</taxon>
        <taxon>Petrimonas</taxon>
    </lineage>
</organism>
<evidence type="ECO:0000259" key="3">
    <source>
        <dbReference type="Pfam" id="PF20736"/>
    </source>
</evidence>
<keyword evidence="5" id="KW-1185">Reference proteome</keyword>
<evidence type="ECO:0000313" key="4">
    <source>
        <dbReference type="EMBL" id="SCM56448.1"/>
    </source>
</evidence>
<dbReference type="InterPro" id="IPR008928">
    <property type="entry name" value="6-hairpin_glycosidase_sf"/>
</dbReference>